<gene>
    <name evidence="2" type="ORF">THAOC_29632</name>
</gene>
<keyword evidence="3" id="KW-1185">Reference proteome</keyword>
<comment type="caution">
    <text evidence="2">The sequence shown here is derived from an EMBL/GenBank/DDBJ whole genome shotgun (WGS) entry which is preliminary data.</text>
</comment>
<dbReference type="Proteomes" id="UP000266841">
    <property type="component" value="Unassembled WGS sequence"/>
</dbReference>
<feature type="region of interest" description="Disordered" evidence="1">
    <location>
        <begin position="31"/>
        <end position="92"/>
    </location>
</feature>
<feature type="compositionally biased region" description="Polar residues" evidence="1">
    <location>
        <begin position="218"/>
        <end position="236"/>
    </location>
</feature>
<sequence length="278" mass="30417">GAAHDDDEVGMKRTFHCGDLAHFVKEDYSAANSRKRLRAVSRDDSPDMYSEESTKIEDFFPTTRKREQGNLSSPHRPATLISPNSSTAGVGERRGNRLRGGGHMHPSQCGEPVPHFPMLTAAGDRQRSGGCGACGLVSLPTPALRRRHINNKDAASTDDYSHSYEDQDSDDFVVSFWARPGSQPRKEVYSNSFERPVPPPSSSNGILSHRVSLVTSRKSPCVSASEQAPATPTATPRKQRSIYAPVQDTPSVAQIAATLEIHLRVSSESCSHDTFRFL</sequence>
<name>K0RWZ1_THAOC</name>
<feature type="non-terminal residue" evidence="2">
    <location>
        <position position="1"/>
    </location>
</feature>
<reference evidence="2 3" key="1">
    <citation type="journal article" date="2012" name="Genome Biol.">
        <title>Genome and low-iron response of an oceanic diatom adapted to chronic iron limitation.</title>
        <authorList>
            <person name="Lommer M."/>
            <person name="Specht M."/>
            <person name="Roy A.S."/>
            <person name="Kraemer L."/>
            <person name="Andreson R."/>
            <person name="Gutowska M.A."/>
            <person name="Wolf J."/>
            <person name="Bergner S.V."/>
            <person name="Schilhabel M.B."/>
            <person name="Klostermeier U.C."/>
            <person name="Beiko R.G."/>
            <person name="Rosenstiel P."/>
            <person name="Hippler M."/>
            <person name="Laroche J."/>
        </authorList>
    </citation>
    <scope>NUCLEOTIDE SEQUENCE [LARGE SCALE GENOMIC DNA]</scope>
    <source>
        <strain evidence="2 3">CCMP1005</strain>
    </source>
</reference>
<evidence type="ECO:0000313" key="2">
    <source>
        <dbReference type="EMBL" id="EJK51212.1"/>
    </source>
</evidence>
<accession>K0RWZ1</accession>
<organism evidence="2 3">
    <name type="scientific">Thalassiosira oceanica</name>
    <name type="common">Marine diatom</name>
    <dbReference type="NCBI Taxonomy" id="159749"/>
    <lineage>
        <taxon>Eukaryota</taxon>
        <taxon>Sar</taxon>
        <taxon>Stramenopiles</taxon>
        <taxon>Ochrophyta</taxon>
        <taxon>Bacillariophyta</taxon>
        <taxon>Coscinodiscophyceae</taxon>
        <taxon>Thalassiosirophycidae</taxon>
        <taxon>Thalassiosirales</taxon>
        <taxon>Thalassiosiraceae</taxon>
        <taxon>Thalassiosira</taxon>
    </lineage>
</organism>
<feature type="region of interest" description="Disordered" evidence="1">
    <location>
        <begin position="183"/>
        <end position="206"/>
    </location>
</feature>
<proteinExistence type="predicted"/>
<protein>
    <submittedName>
        <fullName evidence="2">Uncharacterized protein</fullName>
    </submittedName>
</protein>
<dbReference type="AlphaFoldDB" id="K0RWZ1"/>
<dbReference type="EMBL" id="AGNL01042022">
    <property type="protein sequence ID" value="EJK51212.1"/>
    <property type="molecule type" value="Genomic_DNA"/>
</dbReference>
<evidence type="ECO:0000256" key="1">
    <source>
        <dbReference type="SAM" id="MobiDB-lite"/>
    </source>
</evidence>
<feature type="region of interest" description="Disordered" evidence="1">
    <location>
        <begin position="218"/>
        <end position="245"/>
    </location>
</feature>
<feature type="compositionally biased region" description="Basic and acidic residues" evidence="1">
    <location>
        <begin position="52"/>
        <end position="68"/>
    </location>
</feature>
<evidence type="ECO:0000313" key="3">
    <source>
        <dbReference type="Proteomes" id="UP000266841"/>
    </source>
</evidence>